<dbReference type="PROSITE" id="PS01148">
    <property type="entry name" value="UPF0033"/>
    <property type="match status" value="1"/>
</dbReference>
<reference evidence="3" key="1">
    <citation type="submission" date="2016-10" db="EMBL/GenBank/DDBJ databases">
        <authorList>
            <person name="Varghese N."/>
            <person name="Submissions S."/>
        </authorList>
    </citation>
    <scope>NUCLEOTIDE SEQUENCE [LARGE SCALE GENOMIC DNA]</scope>
    <source>
        <strain evidence="3">S9</strain>
    </source>
</reference>
<sequence length="190" mass="21591">MSIKVNEILDAKGLACPMPVVKTKKKIDDLEPGYVLEVQATDRGSLADMKGWAKNTGHHYLGSREDGEVFYHYIRKAHPDETQEETDYPHVVNNDELKEKLGEGKNIKLIDVREPAEYTFARIPGAKSIPMGELEERLNELDKDDEIYVVCRTGNRSNMAAQVLDEKGYKNVTNVKPGMSEWEYETESDE</sequence>
<dbReference type="Pfam" id="PF00581">
    <property type="entry name" value="Rhodanese"/>
    <property type="match status" value="1"/>
</dbReference>
<dbReference type="SMART" id="SM00450">
    <property type="entry name" value="RHOD"/>
    <property type="match status" value="1"/>
</dbReference>
<dbReference type="RefSeq" id="WP_093052375.1">
    <property type="nucleotide sequence ID" value="NZ_FOGT01000009.1"/>
</dbReference>
<dbReference type="EMBL" id="FOGT01000009">
    <property type="protein sequence ID" value="SES15274.1"/>
    <property type="molecule type" value="Genomic_DNA"/>
</dbReference>
<dbReference type="AlphaFoldDB" id="A0A1H9V1K4"/>
<dbReference type="STRING" id="1601833.SAMN05518684_10959"/>
<dbReference type="Gene3D" id="3.30.110.40">
    <property type="entry name" value="TusA-like domain"/>
    <property type="match status" value="1"/>
</dbReference>
<proteinExistence type="predicted"/>
<dbReference type="Proteomes" id="UP000198571">
    <property type="component" value="Unassembled WGS sequence"/>
</dbReference>
<dbReference type="InterPro" id="IPR001763">
    <property type="entry name" value="Rhodanese-like_dom"/>
</dbReference>
<dbReference type="InterPro" id="IPR036868">
    <property type="entry name" value="TusA-like_sf"/>
</dbReference>
<dbReference type="SUPFAM" id="SSF52821">
    <property type="entry name" value="Rhodanese/Cell cycle control phosphatase"/>
    <property type="match status" value="1"/>
</dbReference>
<evidence type="ECO:0000313" key="2">
    <source>
        <dbReference type="EMBL" id="SES15274.1"/>
    </source>
</evidence>
<dbReference type="InterPro" id="IPR050229">
    <property type="entry name" value="GlpE_sulfurtransferase"/>
</dbReference>
<dbReference type="GO" id="GO:0016740">
    <property type="term" value="F:transferase activity"/>
    <property type="evidence" value="ECO:0007669"/>
    <property type="project" value="UniProtKB-KW"/>
</dbReference>
<accession>A0A1H9V1K4</accession>
<dbReference type="PANTHER" id="PTHR43031">
    <property type="entry name" value="FAD-DEPENDENT OXIDOREDUCTASE"/>
    <property type="match status" value="1"/>
</dbReference>
<feature type="domain" description="Rhodanese" evidence="1">
    <location>
        <begin position="103"/>
        <end position="188"/>
    </location>
</feature>
<keyword evidence="2" id="KW-0808">Transferase</keyword>
<gene>
    <name evidence="2" type="ORF">SAMN05518684_10959</name>
</gene>
<protein>
    <submittedName>
        <fullName evidence="2">Rhodanese-related sulfurtransferase</fullName>
    </submittedName>
</protein>
<keyword evidence="3" id="KW-1185">Reference proteome</keyword>
<dbReference type="PANTHER" id="PTHR43031:SF17">
    <property type="entry name" value="SULFURTRANSFERASE YTWF-RELATED"/>
    <property type="match status" value="1"/>
</dbReference>
<dbReference type="OrthoDB" id="9796234at2"/>
<name>A0A1H9V1K4_9BACI</name>
<dbReference type="InterPro" id="IPR001455">
    <property type="entry name" value="TusA-like"/>
</dbReference>
<dbReference type="InterPro" id="IPR036873">
    <property type="entry name" value="Rhodanese-like_dom_sf"/>
</dbReference>
<dbReference type="SUPFAM" id="SSF64307">
    <property type="entry name" value="SirA-like"/>
    <property type="match status" value="1"/>
</dbReference>
<dbReference type="Gene3D" id="3.40.250.10">
    <property type="entry name" value="Rhodanese-like domain"/>
    <property type="match status" value="1"/>
</dbReference>
<dbReference type="CDD" id="cd00158">
    <property type="entry name" value="RHOD"/>
    <property type="match status" value="1"/>
</dbReference>
<evidence type="ECO:0000259" key="1">
    <source>
        <dbReference type="PROSITE" id="PS50206"/>
    </source>
</evidence>
<organism evidence="2 3">
    <name type="scientific">Salipaludibacillus aurantiacus</name>
    <dbReference type="NCBI Taxonomy" id="1601833"/>
    <lineage>
        <taxon>Bacteria</taxon>
        <taxon>Bacillati</taxon>
        <taxon>Bacillota</taxon>
        <taxon>Bacilli</taxon>
        <taxon>Bacillales</taxon>
        <taxon>Bacillaceae</taxon>
    </lineage>
</organism>
<dbReference type="Pfam" id="PF01206">
    <property type="entry name" value="TusA"/>
    <property type="match status" value="1"/>
</dbReference>
<dbReference type="CDD" id="cd00291">
    <property type="entry name" value="SirA_YedF_YeeD"/>
    <property type="match status" value="1"/>
</dbReference>
<dbReference type="PROSITE" id="PS50206">
    <property type="entry name" value="RHODANESE_3"/>
    <property type="match status" value="1"/>
</dbReference>
<evidence type="ECO:0000313" key="3">
    <source>
        <dbReference type="Proteomes" id="UP000198571"/>
    </source>
</evidence>